<feature type="chain" id="PRO_5005330047" evidence="4">
    <location>
        <begin position="21"/>
        <end position="281"/>
    </location>
</feature>
<dbReference type="InterPro" id="IPR036084">
    <property type="entry name" value="Ser_inhib-like_sf"/>
</dbReference>
<accession>A0A0K0FSI9</accession>
<name>A0A0K0FSI9_STRVS</name>
<evidence type="ECO:0000313" key="7">
    <source>
        <dbReference type="WBParaSite" id="SVE_1362000.1"/>
    </source>
</evidence>
<dbReference type="WBParaSite" id="SVE_1362000.1">
    <property type="protein sequence ID" value="SVE_1362000.1"/>
    <property type="gene ID" value="SVE_1362000"/>
</dbReference>
<feature type="domain" description="TIL" evidence="5">
    <location>
        <begin position="65"/>
        <end position="117"/>
    </location>
</feature>
<dbReference type="Pfam" id="PF01826">
    <property type="entry name" value="TIL"/>
    <property type="match status" value="2"/>
</dbReference>
<protein>
    <submittedName>
        <fullName evidence="7">TIL domain-containing protein</fullName>
    </submittedName>
</protein>
<organism evidence="6 7">
    <name type="scientific">Strongyloides venezuelensis</name>
    <name type="common">Threadworm</name>
    <dbReference type="NCBI Taxonomy" id="75913"/>
    <lineage>
        <taxon>Eukaryota</taxon>
        <taxon>Metazoa</taxon>
        <taxon>Ecdysozoa</taxon>
        <taxon>Nematoda</taxon>
        <taxon>Chromadorea</taxon>
        <taxon>Rhabditida</taxon>
        <taxon>Tylenchina</taxon>
        <taxon>Panagrolaimomorpha</taxon>
        <taxon>Strongyloidoidea</taxon>
        <taxon>Strongyloididae</taxon>
        <taxon>Strongyloides</taxon>
    </lineage>
</organism>
<dbReference type="Gene3D" id="2.10.25.10">
    <property type="entry name" value="Laminin"/>
    <property type="match status" value="3"/>
</dbReference>
<dbReference type="SUPFAM" id="SSF57567">
    <property type="entry name" value="Serine protease inhibitors"/>
    <property type="match status" value="3"/>
</dbReference>
<keyword evidence="1" id="KW-0646">Protease inhibitor</keyword>
<reference evidence="7" key="2">
    <citation type="submission" date="2015-08" db="UniProtKB">
        <authorList>
            <consortium name="WormBaseParasite"/>
        </authorList>
    </citation>
    <scope>IDENTIFICATION</scope>
</reference>
<keyword evidence="3" id="KW-1015">Disulfide bond</keyword>
<dbReference type="GO" id="GO:0004867">
    <property type="term" value="F:serine-type endopeptidase inhibitor activity"/>
    <property type="evidence" value="ECO:0007669"/>
    <property type="project" value="UniProtKB-KW"/>
</dbReference>
<keyword evidence="6" id="KW-1185">Reference proteome</keyword>
<evidence type="ECO:0000256" key="3">
    <source>
        <dbReference type="ARBA" id="ARBA00023157"/>
    </source>
</evidence>
<dbReference type="PANTHER" id="PTHR23259">
    <property type="entry name" value="RIDDLE"/>
    <property type="match status" value="1"/>
</dbReference>
<proteinExistence type="predicted"/>
<keyword evidence="4" id="KW-0732">Signal</keyword>
<evidence type="ECO:0000313" key="6">
    <source>
        <dbReference type="Proteomes" id="UP000035680"/>
    </source>
</evidence>
<evidence type="ECO:0000256" key="4">
    <source>
        <dbReference type="SAM" id="SignalP"/>
    </source>
</evidence>
<dbReference type="STRING" id="75913.A0A0K0FSI9"/>
<sequence length="281" mass="31246">MKFVKFSIILLVLTVSVTQGQNNDFKNKAIQNMKERLDPVRVRLHDFIVTKIEEPDNDTLTDRTCPQNMTYTECGGCEKTCINREMACTMMCRPPGCYCNPGYFINEHGECVLESDCPQPESGEVVNPPATVDGNSKTCPTNYTYLECGTCNDKCGGAVMCTRECKKPGCYCVVTAALDSDNYCIHKSDCSNGDSDNKPPQSKIIIKIIRKGPRKCKKTPIPIRKCKKNETWNHCGNRCEGTCKEENKICPFICEPGACVCNKGFLRNDDGVCVPKGNCPK</sequence>
<evidence type="ECO:0000259" key="5">
    <source>
        <dbReference type="Pfam" id="PF01826"/>
    </source>
</evidence>
<keyword evidence="2" id="KW-0722">Serine protease inhibitor</keyword>
<dbReference type="PANTHER" id="PTHR23259:SF70">
    <property type="entry name" value="ACCESSORY GLAND PROTEIN ACP62F-RELATED"/>
    <property type="match status" value="1"/>
</dbReference>
<evidence type="ECO:0000256" key="2">
    <source>
        <dbReference type="ARBA" id="ARBA00022900"/>
    </source>
</evidence>
<dbReference type="CDD" id="cd19941">
    <property type="entry name" value="TIL"/>
    <property type="match status" value="2"/>
</dbReference>
<dbReference type="AlphaFoldDB" id="A0A0K0FSI9"/>
<dbReference type="InterPro" id="IPR051368">
    <property type="entry name" value="SerProtInhib-TIL_Domain"/>
</dbReference>
<evidence type="ECO:0000256" key="1">
    <source>
        <dbReference type="ARBA" id="ARBA00022690"/>
    </source>
</evidence>
<dbReference type="Proteomes" id="UP000035680">
    <property type="component" value="Unassembled WGS sequence"/>
</dbReference>
<reference evidence="6" key="1">
    <citation type="submission" date="2014-07" db="EMBL/GenBank/DDBJ databases">
        <authorList>
            <person name="Martin A.A"/>
            <person name="De Silva N."/>
        </authorList>
    </citation>
    <scope>NUCLEOTIDE SEQUENCE</scope>
</reference>
<feature type="signal peptide" evidence="4">
    <location>
        <begin position="1"/>
        <end position="20"/>
    </location>
</feature>
<feature type="domain" description="TIL" evidence="5">
    <location>
        <begin position="226"/>
        <end position="279"/>
    </location>
</feature>
<dbReference type="InterPro" id="IPR002919">
    <property type="entry name" value="TIL_dom"/>
</dbReference>